<dbReference type="Proteomes" id="UP000187406">
    <property type="component" value="Unassembled WGS sequence"/>
</dbReference>
<comment type="caution">
    <text evidence="2">The sequence shown here is derived from an EMBL/GenBank/DDBJ whole genome shotgun (WGS) entry which is preliminary data.</text>
</comment>
<sequence>MVQVISTTPKSSLSPRAFHTASDPSTILYRQGGWPACSPMQCVTLIHHLSHRTRPITRLNLDHHLHTTLSTMPRHAHSDGPPPSPPSLKSFRVKRASAEEVTGGEHV</sequence>
<name>A0A1Q3B424_CEPFO</name>
<reference evidence="3" key="1">
    <citation type="submission" date="2016-04" db="EMBL/GenBank/DDBJ databases">
        <title>Cephalotus genome sequencing.</title>
        <authorList>
            <person name="Fukushima K."/>
            <person name="Hasebe M."/>
            <person name="Fang X."/>
        </authorList>
    </citation>
    <scope>NUCLEOTIDE SEQUENCE [LARGE SCALE GENOMIC DNA]</scope>
    <source>
        <strain evidence="3">cv. St1</strain>
    </source>
</reference>
<protein>
    <submittedName>
        <fullName evidence="2">Uncharacterized protein</fullName>
    </submittedName>
</protein>
<keyword evidence="3" id="KW-1185">Reference proteome</keyword>
<organism evidence="2 3">
    <name type="scientific">Cephalotus follicularis</name>
    <name type="common">Albany pitcher plant</name>
    <dbReference type="NCBI Taxonomy" id="3775"/>
    <lineage>
        <taxon>Eukaryota</taxon>
        <taxon>Viridiplantae</taxon>
        <taxon>Streptophyta</taxon>
        <taxon>Embryophyta</taxon>
        <taxon>Tracheophyta</taxon>
        <taxon>Spermatophyta</taxon>
        <taxon>Magnoliopsida</taxon>
        <taxon>eudicotyledons</taxon>
        <taxon>Gunneridae</taxon>
        <taxon>Pentapetalae</taxon>
        <taxon>rosids</taxon>
        <taxon>fabids</taxon>
        <taxon>Oxalidales</taxon>
        <taxon>Cephalotaceae</taxon>
        <taxon>Cephalotus</taxon>
    </lineage>
</organism>
<gene>
    <name evidence="2" type="ORF">CFOL_v3_06167</name>
</gene>
<accession>A0A1Q3B424</accession>
<dbReference type="OrthoDB" id="717049at2759"/>
<evidence type="ECO:0000313" key="3">
    <source>
        <dbReference type="Proteomes" id="UP000187406"/>
    </source>
</evidence>
<dbReference type="AlphaFoldDB" id="A0A1Q3B424"/>
<evidence type="ECO:0000313" key="2">
    <source>
        <dbReference type="EMBL" id="GAV62644.1"/>
    </source>
</evidence>
<feature type="region of interest" description="Disordered" evidence="1">
    <location>
        <begin position="67"/>
        <end position="107"/>
    </location>
</feature>
<evidence type="ECO:0000256" key="1">
    <source>
        <dbReference type="SAM" id="MobiDB-lite"/>
    </source>
</evidence>
<dbReference type="EMBL" id="BDDD01000267">
    <property type="protein sequence ID" value="GAV62644.1"/>
    <property type="molecule type" value="Genomic_DNA"/>
</dbReference>
<proteinExistence type="predicted"/>
<dbReference type="InParanoid" id="A0A1Q3B424"/>